<dbReference type="InterPro" id="IPR036927">
    <property type="entry name" value="Cyt_c_oxase-like_su1_sf"/>
</dbReference>
<feature type="transmembrane region" description="Helical" evidence="21">
    <location>
        <begin position="20"/>
        <end position="44"/>
    </location>
</feature>
<evidence type="ECO:0000256" key="15">
    <source>
        <dbReference type="ARBA" id="ARBA00022989"/>
    </source>
</evidence>
<keyword evidence="14 20" id="KW-0249">Electron transport</keyword>
<dbReference type="PANTHER" id="PTHR10422">
    <property type="entry name" value="CYTOCHROME C OXIDASE SUBUNIT 1"/>
    <property type="match status" value="1"/>
</dbReference>
<dbReference type="PANTHER" id="PTHR10422:SF29">
    <property type="entry name" value="CYTOCHROME C OXIDASE SUBUNIT 1 HOMOLOG, BACTEROID"/>
    <property type="match status" value="1"/>
</dbReference>
<gene>
    <name evidence="23" type="primary">ccoN</name>
    <name evidence="23" type="ORF">SM757_25985</name>
</gene>
<proteinExistence type="inferred from homology"/>
<feature type="transmembrane region" description="Helical" evidence="21">
    <location>
        <begin position="240"/>
        <end position="257"/>
    </location>
</feature>
<dbReference type="InterPro" id="IPR023616">
    <property type="entry name" value="Cyt_c_oxase-like_su1_dom"/>
</dbReference>
<feature type="transmembrane region" description="Helical" evidence="21">
    <location>
        <begin position="207"/>
        <end position="228"/>
    </location>
</feature>
<evidence type="ECO:0000256" key="10">
    <source>
        <dbReference type="ARBA" id="ARBA00022660"/>
    </source>
</evidence>
<evidence type="ECO:0000256" key="5">
    <source>
        <dbReference type="ARBA" id="ARBA00009578"/>
    </source>
</evidence>
<feature type="transmembrane region" description="Helical" evidence="21">
    <location>
        <begin position="277"/>
        <end position="301"/>
    </location>
</feature>
<keyword evidence="17" id="KW-0186">Copper</keyword>
<dbReference type="InterPro" id="IPR000883">
    <property type="entry name" value="Cyt_C_Oxase_1"/>
</dbReference>
<evidence type="ECO:0000256" key="6">
    <source>
        <dbReference type="ARBA" id="ARBA00012949"/>
    </source>
</evidence>
<evidence type="ECO:0000313" key="23">
    <source>
        <dbReference type="EMBL" id="MDZ5460035.1"/>
    </source>
</evidence>
<keyword evidence="18 21" id="KW-0472">Membrane</keyword>
<keyword evidence="11 20" id="KW-0812">Transmembrane</keyword>
<keyword evidence="12" id="KW-0479">Metal-binding</keyword>
<comment type="cofactor">
    <cofactor evidence="2">
        <name>Cu(2+)</name>
        <dbReference type="ChEBI" id="CHEBI:29036"/>
    </cofactor>
</comment>
<evidence type="ECO:0000256" key="8">
    <source>
        <dbReference type="ARBA" id="ARBA00022475"/>
    </source>
</evidence>
<dbReference type="Proteomes" id="UP001293718">
    <property type="component" value="Unassembled WGS sequence"/>
</dbReference>
<dbReference type="InterPro" id="IPR004677">
    <property type="entry name" value="Cyt_c_oxidase_cbb3_su1"/>
</dbReference>
<feature type="transmembrane region" description="Helical" evidence="21">
    <location>
        <begin position="96"/>
        <end position="119"/>
    </location>
</feature>
<evidence type="ECO:0000256" key="2">
    <source>
        <dbReference type="ARBA" id="ARBA00001973"/>
    </source>
</evidence>
<dbReference type="PROSITE" id="PS00077">
    <property type="entry name" value="COX1_CUB"/>
    <property type="match status" value="1"/>
</dbReference>
<dbReference type="SUPFAM" id="SSF81442">
    <property type="entry name" value="Cytochrome c oxidase subunit I-like"/>
    <property type="match status" value="1"/>
</dbReference>
<feature type="transmembrane region" description="Helical" evidence="21">
    <location>
        <begin position="345"/>
        <end position="368"/>
    </location>
</feature>
<evidence type="ECO:0000256" key="4">
    <source>
        <dbReference type="ARBA" id="ARBA00004673"/>
    </source>
</evidence>
<evidence type="ECO:0000256" key="12">
    <source>
        <dbReference type="ARBA" id="ARBA00022723"/>
    </source>
</evidence>
<evidence type="ECO:0000256" key="20">
    <source>
        <dbReference type="RuleBase" id="RU000370"/>
    </source>
</evidence>
<dbReference type="PROSITE" id="PS50855">
    <property type="entry name" value="COX1"/>
    <property type="match status" value="1"/>
</dbReference>
<evidence type="ECO:0000256" key="17">
    <source>
        <dbReference type="ARBA" id="ARBA00023008"/>
    </source>
</evidence>
<dbReference type="CDD" id="cd01661">
    <property type="entry name" value="cbb3_Oxidase_I"/>
    <property type="match status" value="1"/>
</dbReference>
<evidence type="ECO:0000256" key="11">
    <source>
        <dbReference type="ARBA" id="ARBA00022692"/>
    </source>
</evidence>
<feature type="transmembrane region" description="Helical" evidence="21">
    <location>
        <begin position="131"/>
        <end position="153"/>
    </location>
</feature>
<comment type="pathway">
    <text evidence="4">Energy metabolism; oxidative phosphorylation.</text>
</comment>
<evidence type="ECO:0000256" key="19">
    <source>
        <dbReference type="ARBA" id="ARBA00047816"/>
    </source>
</evidence>
<keyword evidence="15 21" id="KW-1133">Transmembrane helix</keyword>
<evidence type="ECO:0000256" key="14">
    <source>
        <dbReference type="ARBA" id="ARBA00022982"/>
    </source>
</evidence>
<feature type="transmembrane region" description="Helical" evidence="21">
    <location>
        <begin position="64"/>
        <end position="84"/>
    </location>
</feature>
<feature type="transmembrane region" description="Helical" evidence="21">
    <location>
        <begin position="436"/>
        <end position="456"/>
    </location>
</feature>
<keyword evidence="9 20" id="KW-0349">Heme</keyword>
<evidence type="ECO:0000256" key="3">
    <source>
        <dbReference type="ARBA" id="ARBA00004651"/>
    </source>
</evidence>
<comment type="caution">
    <text evidence="23">The sequence shown here is derived from an EMBL/GenBank/DDBJ whole genome shotgun (WGS) entry which is preliminary data.</text>
</comment>
<dbReference type="EMBL" id="JAXOJX010000056">
    <property type="protein sequence ID" value="MDZ5460035.1"/>
    <property type="molecule type" value="Genomic_DNA"/>
</dbReference>
<dbReference type="RefSeq" id="WP_066339645.1">
    <property type="nucleotide sequence ID" value="NZ_JAXOJX010000056.1"/>
</dbReference>
<dbReference type="NCBIfam" id="TIGR00780">
    <property type="entry name" value="ccoN"/>
    <property type="match status" value="1"/>
</dbReference>
<comment type="subcellular location">
    <subcellularLocation>
        <location evidence="3">Cell membrane</location>
        <topology evidence="3">Multi-pass membrane protein</topology>
    </subcellularLocation>
</comment>
<evidence type="ECO:0000256" key="13">
    <source>
        <dbReference type="ARBA" id="ARBA00022967"/>
    </source>
</evidence>
<comment type="catalytic activity">
    <reaction evidence="19">
        <text>4 Fe(II)-[cytochrome c] + O2 + 8 H(+)(in) = 4 Fe(III)-[cytochrome c] + 2 H2O + 4 H(+)(out)</text>
        <dbReference type="Rhea" id="RHEA:11436"/>
        <dbReference type="Rhea" id="RHEA-COMP:10350"/>
        <dbReference type="Rhea" id="RHEA-COMP:14399"/>
        <dbReference type="ChEBI" id="CHEBI:15377"/>
        <dbReference type="ChEBI" id="CHEBI:15378"/>
        <dbReference type="ChEBI" id="CHEBI:15379"/>
        <dbReference type="ChEBI" id="CHEBI:29033"/>
        <dbReference type="ChEBI" id="CHEBI:29034"/>
        <dbReference type="EC" id="7.1.1.9"/>
    </reaction>
</comment>
<accession>A0ABU5IMB4</accession>
<feature type="transmembrane region" description="Helical" evidence="21">
    <location>
        <begin position="165"/>
        <end position="187"/>
    </location>
</feature>
<reference evidence="23 24" key="1">
    <citation type="submission" date="2023-11" db="EMBL/GenBank/DDBJ databases">
        <title>Draft genome of Azohydromonas lata strain H1 (DSM1123), a polyhydroxyalkanoate producer.</title>
        <authorList>
            <person name="Traversa D."/>
            <person name="D'Addabbo P."/>
            <person name="Pazzani C."/>
            <person name="Manzari C."/>
            <person name="Chiara M."/>
            <person name="Scrascia M."/>
        </authorList>
    </citation>
    <scope>NUCLEOTIDE SEQUENCE [LARGE SCALE GENOMIC DNA]</scope>
    <source>
        <strain evidence="23 24">H1</strain>
    </source>
</reference>
<evidence type="ECO:0000256" key="7">
    <source>
        <dbReference type="ARBA" id="ARBA00022448"/>
    </source>
</evidence>
<dbReference type="InterPro" id="IPR023615">
    <property type="entry name" value="Cyt_c_Oxase_su1_BS"/>
</dbReference>
<evidence type="ECO:0000256" key="21">
    <source>
        <dbReference type="SAM" id="Phobius"/>
    </source>
</evidence>
<evidence type="ECO:0000313" key="24">
    <source>
        <dbReference type="Proteomes" id="UP001293718"/>
    </source>
</evidence>
<organism evidence="23 24">
    <name type="scientific">Azohydromonas lata</name>
    <dbReference type="NCBI Taxonomy" id="45677"/>
    <lineage>
        <taxon>Bacteria</taxon>
        <taxon>Pseudomonadati</taxon>
        <taxon>Pseudomonadota</taxon>
        <taxon>Betaproteobacteria</taxon>
        <taxon>Burkholderiales</taxon>
        <taxon>Sphaerotilaceae</taxon>
        <taxon>Azohydromonas</taxon>
    </lineage>
</organism>
<keyword evidence="13" id="KW-1278">Translocase</keyword>
<sequence length="480" mass="53439">MAQAAQPGRPVYSDAPVRMFAVAAVLWGVVGMLVGVFVATQLAFPDLTFGIPWLSYGRLRPLHTNAVIFAFGGCALFATSYHVVQRTCQTRLFAPGLAMFTFWAWQLIIVAAAVTLPLGYTSGKEYAELEWPIDILIAVTWVSYAIVFFGTVGTRKVRHIYVANWFFGAFIIAVALLHIVNSAAIPVSLFKSYSAYAGVQDAMVQWWYGHNAVGFFLTAGFLGMMYYYIPKQAERPVYSYRLSIVHFWALIFTYMWAGPHHLHYTALPDWTQSVGMIFSLVLLAPSWGGMINGIMTLSGAWHKLRDDAILKFLIVALSFYGMSTFEGPMMSIKTVNALSHFTDWTVGHVHSGALGWVGMISIGSLYFLIPRMFGRKTMYSTRAIELHFWVATIGIVLYIAAMWIAGVMQGLMWRAVNPDGTLVYSFVESVKATYPFYIIRMVGGLLYLSGMVIMLWNTIMTVRSGKVVETPVPMVAAAHA</sequence>
<dbReference type="Pfam" id="PF00115">
    <property type="entry name" value="COX1"/>
    <property type="match status" value="1"/>
</dbReference>
<feature type="transmembrane region" description="Helical" evidence="21">
    <location>
        <begin position="308"/>
        <end position="325"/>
    </location>
</feature>
<protein>
    <recommendedName>
        <fullName evidence="6">cytochrome-c oxidase</fullName>
        <ecNumber evidence="6">7.1.1.9</ecNumber>
    </recommendedName>
</protein>
<dbReference type="EC" id="7.1.1.9" evidence="6"/>
<keyword evidence="8" id="KW-1003">Cell membrane</keyword>
<evidence type="ECO:0000256" key="1">
    <source>
        <dbReference type="ARBA" id="ARBA00001970"/>
    </source>
</evidence>
<keyword evidence="7 20" id="KW-0813">Transport</keyword>
<comment type="similarity">
    <text evidence="5 20">Belongs to the heme-copper respiratory oxidase family.</text>
</comment>
<keyword evidence="24" id="KW-1185">Reference proteome</keyword>
<keyword evidence="10 20" id="KW-0679">Respiratory chain</keyword>
<name>A0ABU5IMB4_9BURK</name>
<evidence type="ECO:0000256" key="16">
    <source>
        <dbReference type="ARBA" id="ARBA00023004"/>
    </source>
</evidence>
<evidence type="ECO:0000259" key="22">
    <source>
        <dbReference type="PROSITE" id="PS50855"/>
    </source>
</evidence>
<comment type="cofactor">
    <cofactor evidence="1">
        <name>heme b</name>
        <dbReference type="ChEBI" id="CHEBI:60344"/>
    </cofactor>
</comment>
<evidence type="ECO:0000256" key="18">
    <source>
        <dbReference type="ARBA" id="ARBA00023136"/>
    </source>
</evidence>
<feature type="transmembrane region" description="Helical" evidence="21">
    <location>
        <begin position="388"/>
        <end position="416"/>
    </location>
</feature>
<feature type="domain" description="Cytochrome oxidase subunit I profile" evidence="22">
    <location>
        <begin position="19"/>
        <end position="480"/>
    </location>
</feature>
<evidence type="ECO:0000256" key="9">
    <source>
        <dbReference type="ARBA" id="ARBA00022617"/>
    </source>
</evidence>
<dbReference type="Gene3D" id="1.20.210.10">
    <property type="entry name" value="Cytochrome c oxidase-like, subunit I domain"/>
    <property type="match status" value="1"/>
</dbReference>
<keyword evidence="16" id="KW-0408">Iron</keyword>